<dbReference type="Proteomes" id="UP000334990">
    <property type="component" value="Unassembled WGS sequence"/>
</dbReference>
<reference evidence="1 2" key="1">
    <citation type="submission" date="2019-10" db="EMBL/GenBank/DDBJ databases">
        <title>Whole genome shotgun sequence of Acrocarpospora corrugata NBRC 13972.</title>
        <authorList>
            <person name="Ichikawa N."/>
            <person name="Kimura A."/>
            <person name="Kitahashi Y."/>
            <person name="Komaki H."/>
            <person name="Oguchi A."/>
        </authorList>
    </citation>
    <scope>NUCLEOTIDE SEQUENCE [LARGE SCALE GENOMIC DNA]</scope>
    <source>
        <strain evidence="1 2">NBRC 13972</strain>
    </source>
</reference>
<evidence type="ECO:0000313" key="2">
    <source>
        <dbReference type="Proteomes" id="UP000334990"/>
    </source>
</evidence>
<keyword evidence="2" id="KW-1185">Reference proteome</keyword>
<dbReference type="EMBL" id="BLAD01000037">
    <property type="protein sequence ID" value="GER98816.1"/>
    <property type="molecule type" value="Genomic_DNA"/>
</dbReference>
<evidence type="ECO:0000313" key="1">
    <source>
        <dbReference type="EMBL" id="GER98816.1"/>
    </source>
</evidence>
<name>A0A5M3VPU8_9ACTN</name>
<gene>
    <name evidence="1" type="ORF">Acor_08800</name>
</gene>
<comment type="caution">
    <text evidence="1">The sequence shown here is derived from an EMBL/GenBank/DDBJ whole genome shotgun (WGS) entry which is preliminary data.</text>
</comment>
<organism evidence="1 2">
    <name type="scientific">Acrocarpospora corrugata</name>
    <dbReference type="NCBI Taxonomy" id="35763"/>
    <lineage>
        <taxon>Bacteria</taxon>
        <taxon>Bacillati</taxon>
        <taxon>Actinomycetota</taxon>
        <taxon>Actinomycetes</taxon>
        <taxon>Streptosporangiales</taxon>
        <taxon>Streptosporangiaceae</taxon>
        <taxon>Acrocarpospora</taxon>
    </lineage>
</organism>
<accession>A0A5M3VPU8</accession>
<protein>
    <submittedName>
        <fullName evidence="1">Uncharacterized protein</fullName>
    </submittedName>
</protein>
<dbReference type="AlphaFoldDB" id="A0A5M3VPU8"/>
<proteinExistence type="predicted"/>
<sequence length="69" mass="7273">MNSKVITSGPPGRHIREMRSSFSLPHVFDEVRDAIPIVVRDHDAGEAVIIVGVVNAVCAAAVCGPIPTP</sequence>